<dbReference type="GO" id="GO:0016301">
    <property type="term" value="F:kinase activity"/>
    <property type="evidence" value="ECO:0007669"/>
    <property type="project" value="UniProtKB-KW"/>
</dbReference>
<comment type="caution">
    <text evidence="1">The sequence shown here is derived from an EMBL/GenBank/DDBJ whole genome shotgun (WGS) entry which is preliminary data.</text>
</comment>
<dbReference type="OrthoDB" id="1845088at2759"/>
<evidence type="ECO:0000313" key="2">
    <source>
        <dbReference type="Proteomes" id="UP000321393"/>
    </source>
</evidence>
<reference evidence="1 2" key="1">
    <citation type="submission" date="2019-08" db="EMBL/GenBank/DDBJ databases">
        <title>Draft genome sequences of two oriental melons (Cucumis melo L. var makuwa).</title>
        <authorList>
            <person name="Kwon S.-Y."/>
        </authorList>
    </citation>
    <scope>NUCLEOTIDE SEQUENCE [LARGE SCALE GENOMIC DNA]</scope>
    <source>
        <strain evidence="2">cv. SW 3</strain>
        <tissue evidence="1">Leaf</tissue>
    </source>
</reference>
<dbReference type="Proteomes" id="UP000321393">
    <property type="component" value="Unassembled WGS sequence"/>
</dbReference>
<keyword evidence="1" id="KW-0418">Kinase</keyword>
<dbReference type="EMBL" id="SSTE01018746">
    <property type="protein sequence ID" value="KAA0038261.1"/>
    <property type="molecule type" value="Genomic_DNA"/>
</dbReference>
<name>A0A5A7T9J7_CUCMM</name>
<accession>A0A5A7T9J7</accession>
<gene>
    <name evidence="1" type="ORF">E6C27_scaffold270G001110</name>
</gene>
<evidence type="ECO:0000313" key="1">
    <source>
        <dbReference type="EMBL" id="KAA0038261.1"/>
    </source>
</evidence>
<proteinExistence type="predicted"/>
<protein>
    <submittedName>
        <fullName evidence="1">Inactive receptor-like protein kinase</fullName>
    </submittedName>
</protein>
<organism evidence="1 2">
    <name type="scientific">Cucumis melo var. makuwa</name>
    <name type="common">Oriental melon</name>
    <dbReference type="NCBI Taxonomy" id="1194695"/>
    <lineage>
        <taxon>Eukaryota</taxon>
        <taxon>Viridiplantae</taxon>
        <taxon>Streptophyta</taxon>
        <taxon>Embryophyta</taxon>
        <taxon>Tracheophyta</taxon>
        <taxon>Spermatophyta</taxon>
        <taxon>Magnoliopsida</taxon>
        <taxon>eudicotyledons</taxon>
        <taxon>Gunneridae</taxon>
        <taxon>Pentapetalae</taxon>
        <taxon>rosids</taxon>
        <taxon>fabids</taxon>
        <taxon>Cucurbitales</taxon>
        <taxon>Cucurbitaceae</taxon>
        <taxon>Benincaseae</taxon>
        <taxon>Cucumis</taxon>
    </lineage>
</organism>
<sequence>MSNASDSSILSEDSSTDPSFISQIFSSGSKISLVKLRDDNFLLWKFQILTTLEAYDLESYLESIAKPPIKYINTPSNQTSIATESSPATMINIMYPEYKIWKRQED</sequence>
<keyword evidence="1" id="KW-0675">Receptor</keyword>
<keyword evidence="1" id="KW-0808">Transferase</keyword>
<dbReference type="AlphaFoldDB" id="A0A5A7T9J7"/>